<sequence>MPPSPHMSQRTVPMKDNREHRVNQLRGQHPPEEGYLACHRQGRPDPGRLSQTEHPLLEKMGEHSPLEECPLHNDPPDVPDGRLRVSRQQQGAPRQSPRARLSRSQPSTSVATSAGPVLPVVTRFWSAPRSRAARVARSHSTDSTPPVKHQKLGSALRERGKTPATKAAPRSTGGSVESAATPSKVGKGQKKPGKSGKISTAEKTAISPAAQEPTASSPAGPDRTASSSPAAQEATASSPAGPDRTASIAPLAQTGPPASAR</sequence>
<accession>A0AAV7QD00</accession>
<reference evidence="2" key="1">
    <citation type="journal article" date="2022" name="bioRxiv">
        <title>Sequencing and chromosome-scale assembly of the giantPleurodeles waltlgenome.</title>
        <authorList>
            <person name="Brown T."/>
            <person name="Elewa A."/>
            <person name="Iarovenko S."/>
            <person name="Subramanian E."/>
            <person name="Araus A.J."/>
            <person name="Petzold A."/>
            <person name="Susuki M."/>
            <person name="Suzuki K.-i.T."/>
            <person name="Hayashi T."/>
            <person name="Toyoda A."/>
            <person name="Oliveira C."/>
            <person name="Osipova E."/>
            <person name="Leigh N.D."/>
            <person name="Simon A."/>
            <person name="Yun M.H."/>
        </authorList>
    </citation>
    <scope>NUCLEOTIDE SEQUENCE</scope>
    <source>
        <strain evidence="2">20211129_DDA</strain>
        <tissue evidence="2">Liver</tissue>
    </source>
</reference>
<dbReference type="Proteomes" id="UP001066276">
    <property type="component" value="Chromosome 6"/>
</dbReference>
<feature type="compositionally biased region" description="Polar residues" evidence="1">
    <location>
        <begin position="102"/>
        <end position="112"/>
    </location>
</feature>
<feature type="compositionally biased region" description="Polar residues" evidence="1">
    <location>
        <begin position="224"/>
        <end position="238"/>
    </location>
</feature>
<feature type="region of interest" description="Disordered" evidence="1">
    <location>
        <begin position="1"/>
        <end position="261"/>
    </location>
</feature>
<comment type="caution">
    <text evidence="2">The sequence shown here is derived from an EMBL/GenBank/DDBJ whole genome shotgun (WGS) entry which is preliminary data.</text>
</comment>
<proteinExistence type="predicted"/>
<organism evidence="2 3">
    <name type="scientific">Pleurodeles waltl</name>
    <name type="common">Iberian ribbed newt</name>
    <dbReference type="NCBI Taxonomy" id="8319"/>
    <lineage>
        <taxon>Eukaryota</taxon>
        <taxon>Metazoa</taxon>
        <taxon>Chordata</taxon>
        <taxon>Craniata</taxon>
        <taxon>Vertebrata</taxon>
        <taxon>Euteleostomi</taxon>
        <taxon>Amphibia</taxon>
        <taxon>Batrachia</taxon>
        <taxon>Caudata</taxon>
        <taxon>Salamandroidea</taxon>
        <taxon>Salamandridae</taxon>
        <taxon>Pleurodelinae</taxon>
        <taxon>Pleurodeles</taxon>
    </lineage>
</organism>
<dbReference type="EMBL" id="JANPWB010000010">
    <property type="protein sequence ID" value="KAJ1138411.1"/>
    <property type="molecule type" value="Genomic_DNA"/>
</dbReference>
<evidence type="ECO:0000313" key="3">
    <source>
        <dbReference type="Proteomes" id="UP001066276"/>
    </source>
</evidence>
<feature type="compositionally biased region" description="Polar residues" evidence="1">
    <location>
        <begin position="172"/>
        <end position="181"/>
    </location>
</feature>
<feature type="compositionally biased region" description="Basic and acidic residues" evidence="1">
    <location>
        <begin position="55"/>
        <end position="83"/>
    </location>
</feature>
<feature type="compositionally biased region" description="Polar residues" evidence="1">
    <location>
        <begin position="1"/>
        <end position="11"/>
    </location>
</feature>
<keyword evidence="3" id="KW-1185">Reference proteome</keyword>
<gene>
    <name evidence="2" type="ORF">NDU88_004797</name>
</gene>
<evidence type="ECO:0000313" key="2">
    <source>
        <dbReference type="EMBL" id="KAJ1138411.1"/>
    </source>
</evidence>
<feature type="compositionally biased region" description="Basic and acidic residues" evidence="1">
    <location>
        <begin position="13"/>
        <end position="22"/>
    </location>
</feature>
<evidence type="ECO:0000256" key="1">
    <source>
        <dbReference type="SAM" id="MobiDB-lite"/>
    </source>
</evidence>
<protein>
    <submittedName>
        <fullName evidence="2">Uncharacterized protein</fullName>
    </submittedName>
</protein>
<name>A0AAV7QD00_PLEWA</name>
<dbReference type="AlphaFoldDB" id="A0AAV7QD00"/>